<evidence type="ECO:0000313" key="8">
    <source>
        <dbReference type="EMBL" id="GAA0858938.1"/>
    </source>
</evidence>
<feature type="binding site" evidence="6">
    <location>
        <position position="287"/>
    </location>
    <ligand>
        <name>substrate</name>
    </ligand>
</feature>
<comment type="pathway">
    <text evidence="6">Pyrimidine metabolism; UMP biosynthesis via de novo pathway; (S)-dihydroorotate from bicarbonate: step 3/3.</text>
</comment>
<keyword evidence="3 6" id="KW-0479">Metal-binding</keyword>
<gene>
    <name evidence="6" type="primary">pyrC</name>
    <name evidence="8" type="ORF">GCM10008916_18870</name>
</gene>
<feature type="binding site" evidence="6">
    <location>
        <position position="60"/>
    </location>
    <ligand>
        <name>Zn(2+)</name>
        <dbReference type="ChEBI" id="CHEBI:29105"/>
        <label>1</label>
    </ligand>
</feature>
<dbReference type="InterPro" id="IPR011059">
    <property type="entry name" value="Metal-dep_hydrolase_composite"/>
</dbReference>
<evidence type="ECO:0000259" key="7">
    <source>
        <dbReference type="Pfam" id="PF01979"/>
    </source>
</evidence>
<dbReference type="EC" id="3.5.2.3" evidence="6"/>
<dbReference type="InterPro" id="IPR050138">
    <property type="entry name" value="DHOase/Allantoinase_Hydrolase"/>
</dbReference>
<dbReference type="InterPro" id="IPR002195">
    <property type="entry name" value="Dihydroorotase_CS"/>
</dbReference>
<feature type="binding site" evidence="6">
    <location>
        <position position="256"/>
    </location>
    <ligand>
        <name>substrate</name>
    </ligand>
</feature>
<dbReference type="Gene3D" id="3.20.20.140">
    <property type="entry name" value="Metal-dependent hydrolases"/>
    <property type="match status" value="1"/>
</dbReference>
<dbReference type="PANTHER" id="PTHR43668">
    <property type="entry name" value="ALLANTOINASE"/>
    <property type="match status" value="1"/>
</dbReference>
<evidence type="ECO:0000256" key="2">
    <source>
        <dbReference type="ARBA" id="ARBA00010286"/>
    </source>
</evidence>
<dbReference type="CDD" id="cd01317">
    <property type="entry name" value="DHOase_IIa"/>
    <property type="match status" value="1"/>
</dbReference>
<dbReference type="InterPro" id="IPR004722">
    <property type="entry name" value="DHOase"/>
</dbReference>
<evidence type="ECO:0000256" key="4">
    <source>
        <dbReference type="ARBA" id="ARBA00022801"/>
    </source>
</evidence>
<evidence type="ECO:0000256" key="3">
    <source>
        <dbReference type="ARBA" id="ARBA00022723"/>
    </source>
</evidence>
<sequence>MNILIKNANVVDSSQNFIGDVYIENGKIKELGTSINKNDVEVVDAKGLTLMPAFVDTHAHFRDPGLTYKEDLETGSRAALRGGYTGVCLMGNTSPTCSTKEVLDYVKNKEESLKLIDIHQCVTITKNFDGKTLTHLEEFKNDKRVKAISDDGVGVSDSRVMMEAMKIAKENDWVIMSHAESHEFSDIDMRLAENMMTWRDITLAKVTGAKLHMAHVSTKEAMKYIIDGKCSGVNVTCEVTPHHIALTNDKNNYRVNPPIREKSDVDFLLKAISHGDVECIGTDHAPHTKEDKEKDSPGMVGLETAFPICYTKLVKEGVITINKLSEMMSRNPAKILKMNKGNISIGLDGDVVLLDLNKEITINSDEFYSKGKNTPFEGMKYYGEVVMTIKGGQVLYKK</sequence>
<organism evidence="8 9">
    <name type="scientific">Clostridium nitritogenes</name>
    <dbReference type="NCBI Taxonomy" id="83340"/>
    <lineage>
        <taxon>Bacteria</taxon>
        <taxon>Bacillati</taxon>
        <taxon>Bacillota</taxon>
        <taxon>Clostridia</taxon>
        <taxon>Eubacteriales</taxon>
        <taxon>Clostridiaceae</taxon>
        <taxon>Clostridium</taxon>
    </lineage>
</organism>
<evidence type="ECO:0000256" key="5">
    <source>
        <dbReference type="ARBA" id="ARBA00022975"/>
    </source>
</evidence>
<comment type="catalytic activity">
    <reaction evidence="6">
        <text>(S)-dihydroorotate + H2O = N-carbamoyl-L-aspartate + H(+)</text>
        <dbReference type="Rhea" id="RHEA:24296"/>
        <dbReference type="ChEBI" id="CHEBI:15377"/>
        <dbReference type="ChEBI" id="CHEBI:15378"/>
        <dbReference type="ChEBI" id="CHEBI:30864"/>
        <dbReference type="ChEBI" id="CHEBI:32814"/>
        <dbReference type="EC" id="3.5.2.3"/>
    </reaction>
</comment>
<dbReference type="NCBIfam" id="TIGR00857">
    <property type="entry name" value="pyrC_multi"/>
    <property type="match status" value="1"/>
</dbReference>
<dbReference type="PROSITE" id="PS00483">
    <property type="entry name" value="DIHYDROOROTASE_2"/>
    <property type="match status" value="1"/>
</dbReference>
<feature type="binding site" evidence="6">
    <location>
        <position position="58"/>
    </location>
    <ligand>
        <name>Zn(2+)</name>
        <dbReference type="ChEBI" id="CHEBI:29105"/>
        <label>1</label>
    </ligand>
</feature>
<feature type="binding site" evidence="6">
    <location>
        <begin position="297"/>
        <end position="298"/>
    </location>
    <ligand>
        <name>substrate</name>
    </ligand>
</feature>
<feature type="binding site" evidence="6">
    <location>
        <position position="215"/>
    </location>
    <ligand>
        <name>Zn(2+)</name>
        <dbReference type="ChEBI" id="CHEBI:29105"/>
        <label>2</label>
    </ligand>
</feature>
<dbReference type="SUPFAM" id="SSF51556">
    <property type="entry name" value="Metallo-dependent hydrolases"/>
    <property type="match status" value="1"/>
</dbReference>
<reference evidence="8 9" key="1">
    <citation type="journal article" date="2019" name="Int. J. Syst. Evol. Microbiol.">
        <title>The Global Catalogue of Microorganisms (GCM) 10K type strain sequencing project: providing services to taxonomists for standard genome sequencing and annotation.</title>
        <authorList>
            <consortium name="The Broad Institute Genomics Platform"/>
            <consortium name="The Broad Institute Genome Sequencing Center for Infectious Disease"/>
            <person name="Wu L."/>
            <person name="Ma J."/>
        </authorList>
    </citation>
    <scope>NUCLEOTIDE SEQUENCE [LARGE SCALE GENOMIC DNA]</scope>
    <source>
        <strain evidence="8 9">JCM 6485</strain>
    </source>
</reference>
<name>A0ABN1LQ60_9CLOT</name>
<feature type="binding site" evidence="6">
    <location>
        <position position="151"/>
    </location>
    <ligand>
        <name>Zn(2+)</name>
        <dbReference type="ChEBI" id="CHEBI:29105"/>
        <label>2</label>
    </ligand>
</feature>
<dbReference type="InterPro" id="IPR006680">
    <property type="entry name" value="Amidohydro-rel"/>
</dbReference>
<comment type="cofactor">
    <cofactor evidence="6">
        <name>Zn(2+)</name>
        <dbReference type="ChEBI" id="CHEBI:29105"/>
    </cofactor>
    <text evidence="6">Binds 2 Zn(2+) ions per subunit.</text>
</comment>
<comment type="caution">
    <text evidence="8">The sequence shown here is derived from an EMBL/GenBank/DDBJ whole genome shotgun (WGS) entry which is preliminary data.</text>
</comment>
<keyword evidence="5 6" id="KW-0665">Pyrimidine biosynthesis</keyword>
<dbReference type="InterPro" id="IPR032466">
    <property type="entry name" value="Metal_Hydrolase"/>
</dbReference>
<evidence type="ECO:0000256" key="1">
    <source>
        <dbReference type="ARBA" id="ARBA00002368"/>
    </source>
</evidence>
<keyword evidence="6" id="KW-0862">Zinc</keyword>
<feature type="active site" evidence="6">
    <location>
        <position position="283"/>
    </location>
</feature>
<evidence type="ECO:0000256" key="6">
    <source>
        <dbReference type="HAMAP-Rule" id="MF_00220"/>
    </source>
</evidence>
<comment type="function">
    <text evidence="1 6">Catalyzes the reversible cyclization of carbamoyl aspartate to dihydroorotate.</text>
</comment>
<feature type="binding site" evidence="6">
    <location>
        <begin position="60"/>
        <end position="62"/>
    </location>
    <ligand>
        <name>substrate</name>
    </ligand>
</feature>
<keyword evidence="9" id="KW-1185">Reference proteome</keyword>
<comment type="similarity">
    <text evidence="2 6">Belongs to the metallo-dependent hydrolases superfamily. DHOase family. Class I DHOase subfamily.</text>
</comment>
<protein>
    <recommendedName>
        <fullName evidence="6">Dihydroorotase</fullName>
        <shortName evidence="6">DHOase</shortName>
        <ecNumber evidence="6">3.5.2.3</ecNumber>
    </recommendedName>
</protein>
<dbReference type="Proteomes" id="UP001501764">
    <property type="component" value="Unassembled WGS sequence"/>
</dbReference>
<dbReference type="EMBL" id="BAAACO010000001">
    <property type="protein sequence ID" value="GAA0858938.1"/>
    <property type="molecule type" value="Genomic_DNA"/>
</dbReference>
<feature type="binding site" evidence="6">
    <location>
        <position position="151"/>
    </location>
    <ligand>
        <name>Zn(2+)</name>
        <dbReference type="ChEBI" id="CHEBI:29105"/>
        <label>1</label>
    </ligand>
</feature>
<feature type="binding site" evidence="6">
    <location>
        <position position="178"/>
    </location>
    <ligand>
        <name>Zn(2+)</name>
        <dbReference type="ChEBI" id="CHEBI:29105"/>
        <label>2</label>
    </ligand>
</feature>
<proteinExistence type="inferred from homology"/>
<accession>A0ABN1LQ60</accession>
<keyword evidence="4 6" id="KW-0378">Hydrolase</keyword>
<feature type="binding site" evidence="6">
    <location>
        <position position="92"/>
    </location>
    <ligand>
        <name>substrate</name>
    </ligand>
</feature>
<dbReference type="PANTHER" id="PTHR43668:SF2">
    <property type="entry name" value="ALLANTOINASE"/>
    <property type="match status" value="1"/>
</dbReference>
<feature type="binding site" evidence="6">
    <location>
        <position position="283"/>
    </location>
    <ligand>
        <name>Zn(2+)</name>
        <dbReference type="ChEBI" id="CHEBI:29105"/>
        <label>1</label>
    </ligand>
</feature>
<dbReference type="SUPFAM" id="SSF51338">
    <property type="entry name" value="Composite domain of metallo-dependent hydrolases"/>
    <property type="match status" value="1"/>
</dbReference>
<dbReference type="HAMAP" id="MF_00220_B">
    <property type="entry name" value="PyrC_classI_B"/>
    <property type="match status" value="1"/>
</dbReference>
<evidence type="ECO:0000313" key="9">
    <source>
        <dbReference type="Proteomes" id="UP001501764"/>
    </source>
</evidence>
<dbReference type="RefSeq" id="WP_338586654.1">
    <property type="nucleotide sequence ID" value="NZ_BAAACO010000001.1"/>
</dbReference>
<dbReference type="Pfam" id="PF01979">
    <property type="entry name" value="Amidohydro_1"/>
    <property type="match status" value="1"/>
</dbReference>
<feature type="domain" description="Amidohydrolase-related" evidence="7">
    <location>
        <begin position="49"/>
        <end position="394"/>
    </location>
</feature>